<comment type="caution">
    <text evidence="2">The sequence shown here is derived from an EMBL/GenBank/DDBJ whole genome shotgun (WGS) entry which is preliminary data.</text>
</comment>
<evidence type="ECO:0000313" key="3">
    <source>
        <dbReference type="Proteomes" id="UP000324222"/>
    </source>
</evidence>
<proteinExistence type="predicted"/>
<keyword evidence="3" id="KW-1185">Reference proteome</keyword>
<dbReference type="EMBL" id="VSRR010092412">
    <property type="protein sequence ID" value="MPC92761.1"/>
    <property type="molecule type" value="Genomic_DNA"/>
</dbReference>
<sequence length="84" mass="8916">MVRLIAGGEGVTVWFSSITRSFISIFGVEMLCFAALGNPSPAANSRHQQDQSVMSVWHLSGAASSTAHPSITRRTSATAHPPPH</sequence>
<feature type="compositionally biased region" description="Polar residues" evidence="1">
    <location>
        <begin position="62"/>
        <end position="78"/>
    </location>
</feature>
<name>A0A5B7J4N0_PORTR</name>
<evidence type="ECO:0000313" key="2">
    <source>
        <dbReference type="EMBL" id="MPC92761.1"/>
    </source>
</evidence>
<feature type="region of interest" description="Disordered" evidence="1">
    <location>
        <begin position="61"/>
        <end position="84"/>
    </location>
</feature>
<dbReference type="Proteomes" id="UP000324222">
    <property type="component" value="Unassembled WGS sequence"/>
</dbReference>
<accession>A0A5B7J4N0</accession>
<reference evidence="2 3" key="1">
    <citation type="submission" date="2019-05" db="EMBL/GenBank/DDBJ databases">
        <title>Another draft genome of Portunus trituberculatus and its Hox gene families provides insights of decapod evolution.</title>
        <authorList>
            <person name="Jeong J.-H."/>
            <person name="Song I."/>
            <person name="Kim S."/>
            <person name="Choi T."/>
            <person name="Kim D."/>
            <person name="Ryu S."/>
            <person name="Kim W."/>
        </authorList>
    </citation>
    <scope>NUCLEOTIDE SEQUENCE [LARGE SCALE GENOMIC DNA]</scope>
    <source>
        <tissue evidence="2">Muscle</tissue>
    </source>
</reference>
<evidence type="ECO:0000256" key="1">
    <source>
        <dbReference type="SAM" id="MobiDB-lite"/>
    </source>
</evidence>
<organism evidence="2 3">
    <name type="scientific">Portunus trituberculatus</name>
    <name type="common">Swimming crab</name>
    <name type="synonym">Neptunus trituberculatus</name>
    <dbReference type="NCBI Taxonomy" id="210409"/>
    <lineage>
        <taxon>Eukaryota</taxon>
        <taxon>Metazoa</taxon>
        <taxon>Ecdysozoa</taxon>
        <taxon>Arthropoda</taxon>
        <taxon>Crustacea</taxon>
        <taxon>Multicrustacea</taxon>
        <taxon>Malacostraca</taxon>
        <taxon>Eumalacostraca</taxon>
        <taxon>Eucarida</taxon>
        <taxon>Decapoda</taxon>
        <taxon>Pleocyemata</taxon>
        <taxon>Brachyura</taxon>
        <taxon>Eubrachyura</taxon>
        <taxon>Portunoidea</taxon>
        <taxon>Portunidae</taxon>
        <taxon>Portuninae</taxon>
        <taxon>Portunus</taxon>
    </lineage>
</organism>
<dbReference type="AlphaFoldDB" id="A0A5B7J4N0"/>
<protein>
    <submittedName>
        <fullName evidence="2">Uncharacterized protein</fullName>
    </submittedName>
</protein>
<gene>
    <name evidence="2" type="ORF">E2C01_087867</name>
</gene>